<feature type="domain" description="PilZ" evidence="1">
    <location>
        <begin position="17"/>
        <end position="105"/>
    </location>
</feature>
<evidence type="ECO:0000313" key="3">
    <source>
        <dbReference type="Proteomes" id="UP000614811"/>
    </source>
</evidence>
<dbReference type="InterPro" id="IPR009875">
    <property type="entry name" value="PilZ_domain"/>
</dbReference>
<comment type="caution">
    <text evidence="2">The sequence shown here is derived from an EMBL/GenBank/DDBJ whole genome shotgun (WGS) entry which is preliminary data.</text>
</comment>
<evidence type="ECO:0000313" key="2">
    <source>
        <dbReference type="EMBL" id="GHA16758.1"/>
    </source>
</evidence>
<keyword evidence="3" id="KW-1185">Reference proteome</keyword>
<evidence type="ECO:0000259" key="1">
    <source>
        <dbReference type="Pfam" id="PF07238"/>
    </source>
</evidence>
<dbReference type="RefSeq" id="WP_189402326.1">
    <property type="nucleotide sequence ID" value="NZ_BMXA01000006.1"/>
</dbReference>
<gene>
    <name evidence="2" type="ORF">GCM10008090_27950</name>
</gene>
<dbReference type="EMBL" id="BMXA01000006">
    <property type="protein sequence ID" value="GHA16758.1"/>
    <property type="molecule type" value="Genomic_DNA"/>
</dbReference>
<reference evidence="2" key="1">
    <citation type="journal article" date="2014" name="Int. J. Syst. Evol. Microbiol.">
        <title>Complete genome sequence of Corynebacterium casei LMG S-19264T (=DSM 44701T), isolated from a smear-ripened cheese.</title>
        <authorList>
            <consortium name="US DOE Joint Genome Institute (JGI-PGF)"/>
            <person name="Walter F."/>
            <person name="Albersmeier A."/>
            <person name="Kalinowski J."/>
            <person name="Ruckert C."/>
        </authorList>
    </citation>
    <scope>NUCLEOTIDE SEQUENCE</scope>
    <source>
        <strain evidence="2">KCTC 12711</strain>
    </source>
</reference>
<proteinExistence type="predicted"/>
<sequence length="123" mass="13519">MTVEKQNIPADKARNAVISIAIKDKQALYMSYMPFVKNGGLFVPTKKDYNLGDEMFLLVKIMDEIDPVHISGKVIWVSPPGALGNRPRGVGVQFMGDDARATVNLIEQKLGASISLTRSTHTM</sequence>
<name>A0A918RZI1_9GAMM</name>
<dbReference type="Proteomes" id="UP000614811">
    <property type="component" value="Unassembled WGS sequence"/>
</dbReference>
<accession>A0A918RZI1</accession>
<reference evidence="2" key="2">
    <citation type="submission" date="2020-09" db="EMBL/GenBank/DDBJ databases">
        <authorList>
            <person name="Sun Q."/>
            <person name="Kim S."/>
        </authorList>
    </citation>
    <scope>NUCLEOTIDE SEQUENCE</scope>
    <source>
        <strain evidence="2">KCTC 12711</strain>
    </source>
</reference>
<organism evidence="2 3">
    <name type="scientific">Arenicella chitinivorans</name>
    <dbReference type="NCBI Taxonomy" id="1329800"/>
    <lineage>
        <taxon>Bacteria</taxon>
        <taxon>Pseudomonadati</taxon>
        <taxon>Pseudomonadota</taxon>
        <taxon>Gammaproteobacteria</taxon>
        <taxon>Arenicellales</taxon>
        <taxon>Arenicellaceae</taxon>
        <taxon>Arenicella</taxon>
    </lineage>
</organism>
<dbReference type="Pfam" id="PF07238">
    <property type="entry name" value="PilZ"/>
    <property type="match status" value="1"/>
</dbReference>
<dbReference type="Gene3D" id="2.40.10.220">
    <property type="entry name" value="predicted glycosyltransferase like domains"/>
    <property type="match status" value="1"/>
</dbReference>
<protein>
    <submittedName>
        <fullName evidence="2">Type IV pilus biogenesis protein PilZ</fullName>
    </submittedName>
</protein>
<dbReference type="GO" id="GO:0035438">
    <property type="term" value="F:cyclic-di-GMP binding"/>
    <property type="evidence" value="ECO:0007669"/>
    <property type="project" value="InterPro"/>
</dbReference>
<dbReference type="AlphaFoldDB" id="A0A918RZI1"/>